<dbReference type="EMBL" id="JBEXRX010000356">
    <property type="protein sequence ID" value="MEU0157164.1"/>
    <property type="molecule type" value="Genomic_DNA"/>
</dbReference>
<dbReference type="SUPFAM" id="SSF56112">
    <property type="entry name" value="Protein kinase-like (PK-like)"/>
    <property type="match status" value="1"/>
</dbReference>
<protein>
    <submittedName>
        <fullName evidence="1">TIGR02569 family protein</fullName>
    </submittedName>
</protein>
<evidence type="ECO:0000313" key="2">
    <source>
        <dbReference type="Proteomes" id="UP001550348"/>
    </source>
</evidence>
<keyword evidence="2" id="KW-1185">Reference proteome</keyword>
<organism evidence="1 2">
    <name type="scientific">Micromonospora fulviviridis</name>
    <dbReference type="NCBI Taxonomy" id="47860"/>
    <lineage>
        <taxon>Bacteria</taxon>
        <taxon>Bacillati</taxon>
        <taxon>Actinomycetota</taxon>
        <taxon>Actinomycetes</taxon>
        <taxon>Micromonosporales</taxon>
        <taxon>Micromonosporaceae</taxon>
        <taxon>Micromonospora</taxon>
    </lineage>
</organism>
<dbReference type="Proteomes" id="UP001550348">
    <property type="component" value="Unassembled WGS sequence"/>
</dbReference>
<reference evidence="1 2" key="1">
    <citation type="submission" date="2024-06" db="EMBL/GenBank/DDBJ databases">
        <title>The Natural Products Discovery Center: Release of the First 8490 Sequenced Strains for Exploring Actinobacteria Biosynthetic Diversity.</title>
        <authorList>
            <person name="Kalkreuter E."/>
            <person name="Kautsar S.A."/>
            <person name="Yang D."/>
            <person name="Bader C.D."/>
            <person name="Teijaro C.N."/>
            <person name="Fluegel L."/>
            <person name="Davis C.M."/>
            <person name="Simpson J.R."/>
            <person name="Lauterbach L."/>
            <person name="Steele A.D."/>
            <person name="Gui C."/>
            <person name="Meng S."/>
            <person name="Li G."/>
            <person name="Viehrig K."/>
            <person name="Ye F."/>
            <person name="Su P."/>
            <person name="Kiefer A.F."/>
            <person name="Nichols A."/>
            <person name="Cepeda A.J."/>
            <person name="Yan W."/>
            <person name="Fan B."/>
            <person name="Jiang Y."/>
            <person name="Adhikari A."/>
            <person name="Zheng C.-J."/>
            <person name="Schuster L."/>
            <person name="Cowan T.M."/>
            <person name="Smanski M.J."/>
            <person name="Chevrette M.G."/>
            <person name="De Carvalho L.P.S."/>
            <person name="Shen B."/>
        </authorList>
    </citation>
    <scope>NUCLEOTIDE SEQUENCE [LARGE SCALE GENOMIC DNA]</scope>
    <source>
        <strain evidence="1 2">NPDC006286</strain>
    </source>
</reference>
<comment type="caution">
    <text evidence="1">The sequence shown here is derived from an EMBL/GenBank/DDBJ whole genome shotgun (WGS) entry which is preliminary data.</text>
</comment>
<gene>
    <name evidence="1" type="ORF">ABZ071_36060</name>
</gene>
<dbReference type="RefSeq" id="WP_355668623.1">
    <property type="nucleotide sequence ID" value="NZ_JBEXRX010000356.1"/>
</dbReference>
<proteinExistence type="predicted"/>
<accession>A0ABV2VWI8</accession>
<dbReference type="InterPro" id="IPR011009">
    <property type="entry name" value="Kinase-like_dom_sf"/>
</dbReference>
<name>A0ABV2VWI8_9ACTN</name>
<evidence type="ECO:0000313" key="1">
    <source>
        <dbReference type="EMBL" id="MEU0157164.1"/>
    </source>
</evidence>
<sequence>MEDLVFKPDGGPLHEWLASALADVTPDGFRVAKPVCTRDGAWVSHGWSATRWVEGSEPDYSAISTWRKIVAAGRAFHRAVAHLGRPDFLDTRQDWWARADKAVWGERDIRFRPEFAAVARRLQGALEPLGRPQIVHGDLTNNVLFAPGLAPAVIDISPYWRPPEYAEGVVVADALCWHGAPTSLWETVDVSVAAVARALLFRMATTNERVAFGADGVDVQDEARRYDLATAAIGL</sequence>